<evidence type="ECO:0000256" key="2">
    <source>
        <dbReference type="ARBA" id="ARBA00009533"/>
    </source>
</evidence>
<evidence type="ECO:0000256" key="4">
    <source>
        <dbReference type="ARBA" id="ARBA00022793"/>
    </source>
</evidence>
<name>A0A8W8IA05_MAGGI</name>
<dbReference type="GO" id="GO:0005737">
    <property type="term" value="C:cytoplasm"/>
    <property type="evidence" value="ECO:0007669"/>
    <property type="project" value="TreeGrafter"/>
</dbReference>
<evidence type="ECO:0000313" key="9">
    <source>
        <dbReference type="EnsemblMetazoa" id="G13254.4:cds"/>
    </source>
</evidence>
<dbReference type="Gene3D" id="3.40.640.10">
    <property type="entry name" value="Type I PLP-dependent aspartate aminotransferase-like (Major domain)"/>
    <property type="match status" value="1"/>
</dbReference>
<evidence type="ECO:0000256" key="6">
    <source>
        <dbReference type="ARBA" id="ARBA00023239"/>
    </source>
</evidence>
<dbReference type="SUPFAM" id="SSF51905">
    <property type="entry name" value="FAD/NAD(P)-binding domain"/>
    <property type="match status" value="1"/>
</dbReference>
<accession>A0A8W8IA05</accession>
<dbReference type="NCBIfam" id="NF008726">
    <property type="entry name" value="PRK11728.1"/>
    <property type="match status" value="1"/>
</dbReference>
<dbReference type="Pfam" id="PF01266">
    <property type="entry name" value="DAO"/>
    <property type="match status" value="1"/>
</dbReference>
<dbReference type="FunFam" id="3.40.640.10:FF:000016">
    <property type="entry name" value="Glutamate decarboxylase like 1"/>
    <property type="match status" value="1"/>
</dbReference>
<comment type="subunit">
    <text evidence="3">Homodimer.</text>
</comment>
<feature type="domain" description="FAD dependent oxidoreductase" evidence="8">
    <location>
        <begin position="67"/>
        <end position="471"/>
    </location>
</feature>
<keyword evidence="6" id="KW-0456">Lyase</keyword>
<protein>
    <recommendedName>
        <fullName evidence="8">FAD dependent oxidoreductase domain-containing protein</fullName>
    </recommendedName>
</protein>
<organism evidence="9 10">
    <name type="scientific">Magallana gigas</name>
    <name type="common">Pacific oyster</name>
    <name type="synonym">Crassostrea gigas</name>
    <dbReference type="NCBI Taxonomy" id="29159"/>
    <lineage>
        <taxon>Eukaryota</taxon>
        <taxon>Metazoa</taxon>
        <taxon>Spiralia</taxon>
        <taxon>Lophotrochozoa</taxon>
        <taxon>Mollusca</taxon>
        <taxon>Bivalvia</taxon>
        <taxon>Autobranchia</taxon>
        <taxon>Pteriomorphia</taxon>
        <taxon>Ostreida</taxon>
        <taxon>Ostreoidea</taxon>
        <taxon>Ostreidae</taxon>
        <taxon>Magallana</taxon>
    </lineage>
</organism>
<dbReference type="InterPro" id="IPR015424">
    <property type="entry name" value="PyrdxlP-dep_Trfase"/>
</dbReference>
<dbReference type="Proteomes" id="UP000005408">
    <property type="component" value="Unassembled WGS sequence"/>
</dbReference>
<dbReference type="InterPro" id="IPR015421">
    <property type="entry name" value="PyrdxlP-dep_Trfase_major"/>
</dbReference>
<dbReference type="CDD" id="cd06450">
    <property type="entry name" value="DOPA_deC_like"/>
    <property type="match status" value="1"/>
</dbReference>
<dbReference type="GO" id="GO:0019752">
    <property type="term" value="P:carboxylic acid metabolic process"/>
    <property type="evidence" value="ECO:0007669"/>
    <property type="project" value="InterPro"/>
</dbReference>
<dbReference type="Gene3D" id="3.50.50.60">
    <property type="entry name" value="FAD/NAD(P)-binding domain"/>
    <property type="match status" value="1"/>
</dbReference>
<keyword evidence="5 7" id="KW-0663">Pyridoxal phosphate</keyword>
<dbReference type="AlphaFoldDB" id="A0A8W8IA05"/>
<evidence type="ECO:0000313" key="10">
    <source>
        <dbReference type="Proteomes" id="UP000005408"/>
    </source>
</evidence>
<dbReference type="InterPro" id="IPR006076">
    <property type="entry name" value="FAD-dep_OxRdtase"/>
</dbReference>
<evidence type="ECO:0000256" key="1">
    <source>
        <dbReference type="ARBA" id="ARBA00001933"/>
    </source>
</evidence>
<dbReference type="PANTHER" id="PTHR45677:SF8">
    <property type="entry name" value="CYSTEINE SULFINIC ACID DECARBOXYLASE"/>
    <property type="match status" value="1"/>
</dbReference>
<dbReference type="SUPFAM" id="SSF53383">
    <property type="entry name" value="PLP-dependent transferases"/>
    <property type="match status" value="1"/>
</dbReference>
<keyword evidence="4" id="KW-0210">Decarboxylase</keyword>
<proteinExistence type="inferred from homology"/>
<dbReference type="Pfam" id="PF00282">
    <property type="entry name" value="Pyridoxal_deC"/>
    <property type="match status" value="1"/>
</dbReference>
<dbReference type="Gene3D" id="3.30.9.10">
    <property type="entry name" value="D-Amino Acid Oxidase, subunit A, domain 2"/>
    <property type="match status" value="1"/>
</dbReference>
<evidence type="ECO:0000256" key="7">
    <source>
        <dbReference type="PIRSR" id="PIRSR602129-50"/>
    </source>
</evidence>
<comment type="similarity">
    <text evidence="2">Belongs to the group II decarboxylase family.</text>
</comment>
<evidence type="ECO:0000256" key="5">
    <source>
        <dbReference type="ARBA" id="ARBA00022898"/>
    </source>
</evidence>
<evidence type="ECO:0000259" key="8">
    <source>
        <dbReference type="Pfam" id="PF01266"/>
    </source>
</evidence>
<comment type="cofactor">
    <cofactor evidence="1 7">
        <name>pyridoxal 5'-phosphate</name>
        <dbReference type="ChEBI" id="CHEBI:597326"/>
    </cofactor>
</comment>
<evidence type="ECO:0000256" key="3">
    <source>
        <dbReference type="ARBA" id="ARBA00011738"/>
    </source>
</evidence>
<feature type="modified residue" description="N6-(pyridoxal phosphate)lysine" evidence="7">
    <location>
        <position position="783"/>
    </location>
</feature>
<dbReference type="PANTHER" id="PTHR45677">
    <property type="entry name" value="GLUTAMATE DECARBOXYLASE-RELATED"/>
    <property type="match status" value="1"/>
</dbReference>
<dbReference type="EnsemblMetazoa" id="G13254.4">
    <property type="protein sequence ID" value="G13254.4:cds"/>
    <property type="gene ID" value="G13254"/>
</dbReference>
<reference evidence="9" key="1">
    <citation type="submission" date="2022-08" db="UniProtKB">
        <authorList>
            <consortium name="EnsemblMetazoa"/>
        </authorList>
    </citation>
    <scope>IDENTIFICATION</scope>
    <source>
        <strain evidence="9">05x7-T-G4-1.051#20</strain>
    </source>
</reference>
<dbReference type="GO" id="GO:0030170">
    <property type="term" value="F:pyridoxal phosphate binding"/>
    <property type="evidence" value="ECO:0007669"/>
    <property type="project" value="InterPro"/>
</dbReference>
<sequence>MLRDIGKSRCVTRDCTRRNMAAPMKFARLSCQTQIKSFCAFSCNKKNLNGIHKARFIHNDHNGGEYDVAVIGGGIVGMATAREMKVRHPNLLFIVLEKEKEISHHQSGHNSGVIHAGIYYTPGSLKAKLCVQGVELLYDYCDKNNIPYNKCGKLIVAVEKEEIPRLEGLLERGNQNGVKDLRMLGPKEIKEIEPNCEGLKAVHSPHTGIIDYKVVTQSYGQTFEKLGGHVYTDFEVTDFSVTKESGHGIDYPVTIRGSGEGKASSREVKCKYVVTCGGLFSDRLAELSGCNREPRIVPFRGDYLLLKPEKTNLVNGNIYPVPNPLFPFLGVHFTPRINGDVWLGPNAVLAFKREGYRLTDFSATDAKDAVSFRGLRKLAMRNLGFGIKEMYRGFNIAAQVKLLQRYVPSLKVSDVTRGPSGVRAQALDRDGNLVDDFVFDVGVGELGSRILHVRNAPSPAATSSLAIAKMSTHGNDMSNNKSNGYSSNGSLVVETHHHFLDELYKMMVKDVYDGGRNRDSKVVEFKHPKELEALMDLGLNKETSDDNLLKICQDIIKYSVKTGNPHFFNQLWSGLDDYSLGGAWLTEVLNTSVYTYEVSPVFTLMEKTLIEKMLNLIGFKDGDAIFTPGGSMANMYALNVARYKRFPDVKKTGLYGLPKLCVLTSEKGHYSIKKGMAFLGLGLDNLVNVKADSKGKMDVQDLEDKILQLQSESKVPYFVNATAGTTVYGAYDPLDKIADICQKYGLWMHVDGAWGGSALLSKKYRGLMKGIDRVDSMTWNPHKMMGSPLQTAAFFTRHKNLLPPCHSANAAYLFQQDKFYDVSYDTGDKSIQCGRKNDSLKLWLMWKAKGDQGFERDIDNLFECSRYLANLVKERDGFELVIEPECTNVCFWYIPASMRDQTRDADWWERLGKVAPKIKEGMTKAGTMLIGYQPDEEHVNFFRMIITNLEILKSDMDFVVNEIDRLGKNL</sequence>
<dbReference type="InterPro" id="IPR036188">
    <property type="entry name" value="FAD/NAD-bd_sf"/>
</dbReference>
<dbReference type="InterPro" id="IPR002129">
    <property type="entry name" value="PyrdxlP-dep_de-COase"/>
</dbReference>
<dbReference type="GO" id="GO:0016831">
    <property type="term" value="F:carboxy-lyase activity"/>
    <property type="evidence" value="ECO:0007669"/>
    <property type="project" value="UniProtKB-KW"/>
</dbReference>
<keyword evidence="10" id="KW-1185">Reference proteome</keyword>
<dbReference type="Gene3D" id="3.90.1150.170">
    <property type="match status" value="1"/>
</dbReference>